<organism evidence="2 3">
    <name type="scientific">Stylosanthes scabra</name>
    <dbReference type="NCBI Taxonomy" id="79078"/>
    <lineage>
        <taxon>Eukaryota</taxon>
        <taxon>Viridiplantae</taxon>
        <taxon>Streptophyta</taxon>
        <taxon>Embryophyta</taxon>
        <taxon>Tracheophyta</taxon>
        <taxon>Spermatophyta</taxon>
        <taxon>Magnoliopsida</taxon>
        <taxon>eudicotyledons</taxon>
        <taxon>Gunneridae</taxon>
        <taxon>Pentapetalae</taxon>
        <taxon>rosids</taxon>
        <taxon>fabids</taxon>
        <taxon>Fabales</taxon>
        <taxon>Fabaceae</taxon>
        <taxon>Papilionoideae</taxon>
        <taxon>50 kb inversion clade</taxon>
        <taxon>dalbergioids sensu lato</taxon>
        <taxon>Dalbergieae</taxon>
        <taxon>Pterocarpus clade</taxon>
        <taxon>Stylosanthes</taxon>
    </lineage>
</organism>
<evidence type="ECO:0000313" key="3">
    <source>
        <dbReference type="Proteomes" id="UP001341840"/>
    </source>
</evidence>
<protein>
    <submittedName>
        <fullName evidence="2">Uncharacterized protein</fullName>
    </submittedName>
</protein>
<sequence length="129" mass="14421">MVQEATAERAREANKGKAREFVPDSEEEDSEELASSASEECIAWSFIPRGNDTHFTVVLVVRFGALAEIGAYQFIGVEKSMRKAKKNIGSKNGLEKACKSGDFTKKEECEVETWGYSHRIEAKLDSLER</sequence>
<reference evidence="2 3" key="1">
    <citation type="journal article" date="2023" name="Plants (Basel)">
        <title>Bridging the Gap: Combining Genomics and Transcriptomics Approaches to Understand Stylosanthes scabra, an Orphan Legume from the Brazilian Caatinga.</title>
        <authorList>
            <person name="Ferreira-Neto J.R.C."/>
            <person name="da Silva M.D."/>
            <person name="Binneck E."/>
            <person name="de Melo N.F."/>
            <person name="da Silva R.H."/>
            <person name="de Melo A.L.T.M."/>
            <person name="Pandolfi V."/>
            <person name="Bustamante F.O."/>
            <person name="Brasileiro-Vidal A.C."/>
            <person name="Benko-Iseppon A.M."/>
        </authorList>
    </citation>
    <scope>NUCLEOTIDE SEQUENCE [LARGE SCALE GENOMIC DNA]</scope>
    <source>
        <tissue evidence="2">Leaves</tissue>
    </source>
</reference>
<accession>A0ABU6SCK4</accession>
<feature type="compositionally biased region" description="Basic and acidic residues" evidence="1">
    <location>
        <begin position="1"/>
        <end position="22"/>
    </location>
</feature>
<name>A0ABU6SCK4_9FABA</name>
<gene>
    <name evidence="2" type="ORF">PIB30_033528</name>
</gene>
<evidence type="ECO:0000313" key="2">
    <source>
        <dbReference type="EMBL" id="MED6134004.1"/>
    </source>
</evidence>
<comment type="caution">
    <text evidence="2">The sequence shown here is derived from an EMBL/GenBank/DDBJ whole genome shotgun (WGS) entry which is preliminary data.</text>
</comment>
<keyword evidence="3" id="KW-1185">Reference proteome</keyword>
<feature type="region of interest" description="Disordered" evidence="1">
    <location>
        <begin position="1"/>
        <end position="34"/>
    </location>
</feature>
<feature type="compositionally biased region" description="Acidic residues" evidence="1">
    <location>
        <begin position="23"/>
        <end position="32"/>
    </location>
</feature>
<dbReference type="EMBL" id="JASCZI010060567">
    <property type="protein sequence ID" value="MED6134004.1"/>
    <property type="molecule type" value="Genomic_DNA"/>
</dbReference>
<proteinExistence type="predicted"/>
<evidence type="ECO:0000256" key="1">
    <source>
        <dbReference type="SAM" id="MobiDB-lite"/>
    </source>
</evidence>
<dbReference type="Proteomes" id="UP001341840">
    <property type="component" value="Unassembled WGS sequence"/>
</dbReference>